<evidence type="ECO:0000256" key="1">
    <source>
        <dbReference type="SAM" id="MobiDB-lite"/>
    </source>
</evidence>
<gene>
    <name evidence="2" type="ORF">EVAR_68626_1</name>
</gene>
<proteinExistence type="predicted"/>
<dbReference type="EMBL" id="BGZK01002948">
    <property type="protein sequence ID" value="GBP97521.1"/>
    <property type="molecule type" value="Genomic_DNA"/>
</dbReference>
<feature type="region of interest" description="Disordered" evidence="1">
    <location>
        <begin position="1"/>
        <end position="30"/>
    </location>
</feature>
<protein>
    <submittedName>
        <fullName evidence="2">Uncharacterized protein</fullName>
    </submittedName>
</protein>
<dbReference type="AlphaFoldDB" id="A0A4C2A9H8"/>
<keyword evidence="3" id="KW-1185">Reference proteome</keyword>
<evidence type="ECO:0000313" key="2">
    <source>
        <dbReference type="EMBL" id="GBP97521.1"/>
    </source>
</evidence>
<comment type="caution">
    <text evidence="2">The sequence shown here is derived from an EMBL/GenBank/DDBJ whole genome shotgun (WGS) entry which is preliminary data.</text>
</comment>
<organism evidence="2 3">
    <name type="scientific">Eumeta variegata</name>
    <name type="common">Bagworm moth</name>
    <name type="synonym">Eumeta japonica</name>
    <dbReference type="NCBI Taxonomy" id="151549"/>
    <lineage>
        <taxon>Eukaryota</taxon>
        <taxon>Metazoa</taxon>
        <taxon>Ecdysozoa</taxon>
        <taxon>Arthropoda</taxon>
        <taxon>Hexapoda</taxon>
        <taxon>Insecta</taxon>
        <taxon>Pterygota</taxon>
        <taxon>Neoptera</taxon>
        <taxon>Endopterygota</taxon>
        <taxon>Lepidoptera</taxon>
        <taxon>Glossata</taxon>
        <taxon>Ditrysia</taxon>
        <taxon>Tineoidea</taxon>
        <taxon>Psychidae</taxon>
        <taxon>Oiketicinae</taxon>
        <taxon>Eumeta</taxon>
    </lineage>
</organism>
<evidence type="ECO:0000313" key="3">
    <source>
        <dbReference type="Proteomes" id="UP000299102"/>
    </source>
</evidence>
<dbReference type="Proteomes" id="UP000299102">
    <property type="component" value="Unassembled WGS sequence"/>
</dbReference>
<name>A0A4C2A9H8_EUMVA</name>
<reference evidence="2 3" key="1">
    <citation type="journal article" date="2019" name="Commun. Biol.">
        <title>The bagworm genome reveals a unique fibroin gene that provides high tensile strength.</title>
        <authorList>
            <person name="Kono N."/>
            <person name="Nakamura H."/>
            <person name="Ohtoshi R."/>
            <person name="Tomita M."/>
            <person name="Numata K."/>
            <person name="Arakawa K."/>
        </authorList>
    </citation>
    <scope>NUCLEOTIDE SEQUENCE [LARGE SCALE GENOMIC DNA]</scope>
</reference>
<accession>A0A4C2A9H8</accession>
<sequence length="132" mass="15554">MMDKKKKQELSRDARQMKNGGGEERDDIRKRHTVCCHDSRAKRRFTSKIALTADPELSFRRSLDRAYIHVYKLMYVQWLTKNNFSLEGHYVQFHKSNLHGRKADTSLGLTTVANRIIKPTAQYLERRVKMVT</sequence>